<evidence type="ECO:0000256" key="1">
    <source>
        <dbReference type="SAM" id="MobiDB-lite"/>
    </source>
</evidence>
<sequence length="166" mass="18362">MRWTWSKLPTWKASITSHHGLFCDFLPFLPFDGLPAHYLSVQEYIGQAKAKSGPTSKFFVPVVSGWDLITRSHQAEAAFTTSSPVNAPTPAIQPIATSAYHPIPLWQKGNILHIPQPRSRSDATLLPTLGPMAKHKSTMSSHKWHDERGQQGQSYSSIRCGVKGTT</sequence>
<name>A0A6G1LHJ7_9PEZI</name>
<evidence type="ECO:0000313" key="3">
    <source>
        <dbReference type="Proteomes" id="UP000799436"/>
    </source>
</evidence>
<dbReference type="Proteomes" id="UP000799436">
    <property type="component" value="Unassembled WGS sequence"/>
</dbReference>
<gene>
    <name evidence="2" type="ORF">EJ03DRAFT_20538</name>
</gene>
<dbReference type="AlphaFoldDB" id="A0A6G1LHJ7"/>
<keyword evidence="3" id="KW-1185">Reference proteome</keyword>
<reference evidence="2" key="1">
    <citation type="journal article" date="2020" name="Stud. Mycol.">
        <title>101 Dothideomycetes genomes: a test case for predicting lifestyles and emergence of pathogens.</title>
        <authorList>
            <person name="Haridas S."/>
            <person name="Albert R."/>
            <person name="Binder M."/>
            <person name="Bloem J."/>
            <person name="Labutti K."/>
            <person name="Salamov A."/>
            <person name="Andreopoulos B."/>
            <person name="Baker S."/>
            <person name="Barry K."/>
            <person name="Bills G."/>
            <person name="Bluhm B."/>
            <person name="Cannon C."/>
            <person name="Castanera R."/>
            <person name="Culley D."/>
            <person name="Daum C."/>
            <person name="Ezra D."/>
            <person name="Gonzalez J."/>
            <person name="Henrissat B."/>
            <person name="Kuo A."/>
            <person name="Liang C."/>
            <person name="Lipzen A."/>
            <person name="Lutzoni F."/>
            <person name="Magnuson J."/>
            <person name="Mondo S."/>
            <person name="Nolan M."/>
            <person name="Ohm R."/>
            <person name="Pangilinan J."/>
            <person name="Park H.-J."/>
            <person name="Ramirez L."/>
            <person name="Alfaro M."/>
            <person name="Sun H."/>
            <person name="Tritt A."/>
            <person name="Yoshinaga Y."/>
            <person name="Zwiers L.-H."/>
            <person name="Turgeon B."/>
            <person name="Goodwin S."/>
            <person name="Spatafora J."/>
            <person name="Crous P."/>
            <person name="Grigoriev I."/>
        </authorList>
    </citation>
    <scope>NUCLEOTIDE SEQUENCE</scope>
    <source>
        <strain evidence="2">CBS 116005</strain>
    </source>
</reference>
<accession>A0A6G1LHJ7</accession>
<organism evidence="2 3">
    <name type="scientific">Teratosphaeria nubilosa</name>
    <dbReference type="NCBI Taxonomy" id="161662"/>
    <lineage>
        <taxon>Eukaryota</taxon>
        <taxon>Fungi</taxon>
        <taxon>Dikarya</taxon>
        <taxon>Ascomycota</taxon>
        <taxon>Pezizomycotina</taxon>
        <taxon>Dothideomycetes</taxon>
        <taxon>Dothideomycetidae</taxon>
        <taxon>Mycosphaerellales</taxon>
        <taxon>Teratosphaeriaceae</taxon>
        <taxon>Teratosphaeria</taxon>
    </lineage>
</organism>
<proteinExistence type="predicted"/>
<evidence type="ECO:0000313" key="2">
    <source>
        <dbReference type="EMBL" id="KAF2771634.1"/>
    </source>
</evidence>
<dbReference type="EMBL" id="ML995818">
    <property type="protein sequence ID" value="KAF2771634.1"/>
    <property type="molecule type" value="Genomic_DNA"/>
</dbReference>
<protein>
    <submittedName>
        <fullName evidence="2">Uncharacterized protein</fullName>
    </submittedName>
</protein>
<feature type="region of interest" description="Disordered" evidence="1">
    <location>
        <begin position="134"/>
        <end position="166"/>
    </location>
</feature>